<gene>
    <name evidence="1" type="ORF">HPB47_010685</name>
</gene>
<accession>A0AC60NYD4</accession>
<dbReference type="Proteomes" id="UP000805193">
    <property type="component" value="Unassembled WGS sequence"/>
</dbReference>
<dbReference type="EMBL" id="JABSTQ010011368">
    <property type="protein sequence ID" value="KAG0412170.1"/>
    <property type="molecule type" value="Genomic_DNA"/>
</dbReference>
<evidence type="ECO:0000313" key="1">
    <source>
        <dbReference type="EMBL" id="KAG0412170.1"/>
    </source>
</evidence>
<evidence type="ECO:0000313" key="2">
    <source>
        <dbReference type="Proteomes" id="UP000805193"/>
    </source>
</evidence>
<keyword evidence="2" id="KW-1185">Reference proteome</keyword>
<proteinExistence type="predicted"/>
<feature type="non-terminal residue" evidence="1">
    <location>
        <position position="78"/>
    </location>
</feature>
<reference evidence="1 2" key="1">
    <citation type="journal article" date="2020" name="Cell">
        <title>Large-Scale Comparative Analyses of Tick Genomes Elucidate Their Genetic Diversity and Vector Capacities.</title>
        <authorList>
            <consortium name="Tick Genome and Microbiome Consortium (TIGMIC)"/>
            <person name="Jia N."/>
            <person name="Wang J."/>
            <person name="Shi W."/>
            <person name="Du L."/>
            <person name="Sun Y."/>
            <person name="Zhan W."/>
            <person name="Jiang J.F."/>
            <person name="Wang Q."/>
            <person name="Zhang B."/>
            <person name="Ji P."/>
            <person name="Bell-Sakyi L."/>
            <person name="Cui X.M."/>
            <person name="Yuan T.T."/>
            <person name="Jiang B.G."/>
            <person name="Yang W.F."/>
            <person name="Lam T.T."/>
            <person name="Chang Q.C."/>
            <person name="Ding S.J."/>
            <person name="Wang X.J."/>
            <person name="Zhu J.G."/>
            <person name="Ruan X.D."/>
            <person name="Zhao L."/>
            <person name="Wei J.T."/>
            <person name="Ye R.Z."/>
            <person name="Que T.C."/>
            <person name="Du C.H."/>
            <person name="Zhou Y.H."/>
            <person name="Cheng J.X."/>
            <person name="Dai P.F."/>
            <person name="Guo W.B."/>
            <person name="Han X.H."/>
            <person name="Huang E.J."/>
            <person name="Li L.F."/>
            <person name="Wei W."/>
            <person name="Gao Y.C."/>
            <person name="Liu J.Z."/>
            <person name="Shao H.Z."/>
            <person name="Wang X."/>
            <person name="Wang C.C."/>
            <person name="Yang T.C."/>
            <person name="Huo Q.B."/>
            <person name="Li W."/>
            <person name="Chen H.Y."/>
            <person name="Chen S.E."/>
            <person name="Zhou L.G."/>
            <person name="Ni X.B."/>
            <person name="Tian J.H."/>
            <person name="Sheng Y."/>
            <person name="Liu T."/>
            <person name="Pan Y.S."/>
            <person name="Xia L.Y."/>
            <person name="Li J."/>
            <person name="Zhao F."/>
            <person name="Cao W.C."/>
        </authorList>
    </citation>
    <scope>NUCLEOTIDE SEQUENCE [LARGE SCALE GENOMIC DNA]</scope>
    <source>
        <strain evidence="1">Iper-2018</strain>
    </source>
</reference>
<protein>
    <submittedName>
        <fullName evidence="1">Uncharacterized protein</fullName>
    </submittedName>
</protein>
<sequence>MAARPCSLAAFSDDGAMTAATRTRLVRDSTTRRNLGFLSAGRPGAGGRSEDGRDVAFWGGPQLGRHARLVSDLVRLPN</sequence>
<organism evidence="1 2">
    <name type="scientific">Ixodes persulcatus</name>
    <name type="common">Taiga tick</name>
    <dbReference type="NCBI Taxonomy" id="34615"/>
    <lineage>
        <taxon>Eukaryota</taxon>
        <taxon>Metazoa</taxon>
        <taxon>Ecdysozoa</taxon>
        <taxon>Arthropoda</taxon>
        <taxon>Chelicerata</taxon>
        <taxon>Arachnida</taxon>
        <taxon>Acari</taxon>
        <taxon>Parasitiformes</taxon>
        <taxon>Ixodida</taxon>
        <taxon>Ixodoidea</taxon>
        <taxon>Ixodidae</taxon>
        <taxon>Ixodinae</taxon>
        <taxon>Ixodes</taxon>
    </lineage>
</organism>
<comment type="caution">
    <text evidence="1">The sequence shown here is derived from an EMBL/GenBank/DDBJ whole genome shotgun (WGS) entry which is preliminary data.</text>
</comment>
<name>A0AC60NYD4_IXOPE</name>